<proteinExistence type="predicted"/>
<dbReference type="AlphaFoldDB" id="A0A9P7VG23"/>
<name>A0A9P7VG23_9AGAR</name>
<dbReference type="RefSeq" id="XP_043033417.1">
    <property type="nucleotide sequence ID" value="XM_043178028.1"/>
</dbReference>
<evidence type="ECO:0000313" key="2">
    <source>
        <dbReference type="Proteomes" id="UP000812287"/>
    </source>
</evidence>
<reference evidence="1" key="1">
    <citation type="submission" date="2020-11" db="EMBL/GenBank/DDBJ databases">
        <title>Adaptations for nitrogen fixation in a non-lichenized fungal sporocarp promotes dispersal by wood-feeding termites.</title>
        <authorList>
            <consortium name="DOE Joint Genome Institute"/>
            <person name="Koch R.A."/>
            <person name="Yoon G."/>
            <person name="Arayal U."/>
            <person name="Lail K."/>
            <person name="Amirebrahimi M."/>
            <person name="Labutti K."/>
            <person name="Lipzen A."/>
            <person name="Riley R."/>
            <person name="Barry K."/>
            <person name="Henrissat B."/>
            <person name="Grigoriev I.V."/>
            <person name="Herr J.R."/>
            <person name="Aime M.C."/>
        </authorList>
    </citation>
    <scope>NUCLEOTIDE SEQUENCE</scope>
    <source>
        <strain evidence="1">MCA 3950</strain>
    </source>
</reference>
<dbReference type="GeneID" id="66100315"/>
<dbReference type="EMBL" id="MU250580">
    <property type="protein sequence ID" value="KAG7439917.1"/>
    <property type="molecule type" value="Genomic_DNA"/>
</dbReference>
<protein>
    <submittedName>
        <fullName evidence="1">Uncharacterized protein</fullName>
    </submittedName>
</protein>
<dbReference type="Proteomes" id="UP000812287">
    <property type="component" value="Unassembled WGS sequence"/>
</dbReference>
<accession>A0A9P7VG23</accession>
<sequence length="280" mass="31951">MADDDSAPEIATTATSADPHFLLFVLIFRARSRCTSESTYAGNADSKFASNLGKSPHGGHHMSFFRRSNQRESEYTTKITTRLLIQNYAFEPSGEPRNVYVNYPLGVLEFTLYFIKYDIELEAASRIGTFAQCRQDGGRVRLNRIIPVKLVRIQLPPMHRRTTALCALRLGTETCVWTTYSIDSVLVLFKSRNSPLAPEQECLIKTFDRNQMNREVQSVLSSHGEESREGDGHIERPPMRGVFHTCFDGHLDALIRTGFFAEDMHENVRRSTTRMSHRRQ</sequence>
<gene>
    <name evidence="1" type="ORF">BT62DRAFT_1013250</name>
</gene>
<organism evidence="1 2">
    <name type="scientific">Guyanagaster necrorhizus</name>
    <dbReference type="NCBI Taxonomy" id="856835"/>
    <lineage>
        <taxon>Eukaryota</taxon>
        <taxon>Fungi</taxon>
        <taxon>Dikarya</taxon>
        <taxon>Basidiomycota</taxon>
        <taxon>Agaricomycotina</taxon>
        <taxon>Agaricomycetes</taxon>
        <taxon>Agaricomycetidae</taxon>
        <taxon>Agaricales</taxon>
        <taxon>Marasmiineae</taxon>
        <taxon>Physalacriaceae</taxon>
        <taxon>Guyanagaster</taxon>
    </lineage>
</organism>
<evidence type="ECO:0000313" key="1">
    <source>
        <dbReference type="EMBL" id="KAG7439917.1"/>
    </source>
</evidence>
<comment type="caution">
    <text evidence="1">The sequence shown here is derived from an EMBL/GenBank/DDBJ whole genome shotgun (WGS) entry which is preliminary data.</text>
</comment>
<keyword evidence="2" id="KW-1185">Reference proteome</keyword>